<reference evidence="1" key="2">
    <citation type="submission" date="2020-09" db="EMBL/GenBank/DDBJ databases">
        <authorList>
            <person name="Sun Q."/>
            <person name="Zhou Y."/>
        </authorList>
    </citation>
    <scope>NUCLEOTIDE SEQUENCE</scope>
    <source>
        <strain evidence="1">CGMCC 1.12813</strain>
    </source>
</reference>
<proteinExistence type="predicted"/>
<dbReference type="RefSeq" id="WP_188511069.1">
    <property type="nucleotide sequence ID" value="NZ_BMGB01000001.1"/>
</dbReference>
<dbReference type="InterPro" id="IPR003718">
    <property type="entry name" value="OsmC/Ohr_fam"/>
</dbReference>
<dbReference type="InterPro" id="IPR015946">
    <property type="entry name" value="KH_dom-like_a/b"/>
</dbReference>
<dbReference type="InterPro" id="IPR019904">
    <property type="entry name" value="Peroxiredoxin_OsmC"/>
</dbReference>
<evidence type="ECO:0000313" key="1">
    <source>
        <dbReference type="EMBL" id="GGA90897.1"/>
    </source>
</evidence>
<dbReference type="Pfam" id="PF02566">
    <property type="entry name" value="OsmC"/>
    <property type="match status" value="1"/>
</dbReference>
<dbReference type="GO" id="GO:0004601">
    <property type="term" value="F:peroxidase activity"/>
    <property type="evidence" value="ECO:0007669"/>
    <property type="project" value="InterPro"/>
</dbReference>
<dbReference type="PANTHER" id="PTHR42830:SF1">
    <property type="entry name" value="OSMOTICALLY INDUCIBLE FAMILY PROTEIN"/>
    <property type="match status" value="1"/>
</dbReference>
<dbReference type="Proteomes" id="UP000606922">
    <property type="component" value="Unassembled WGS sequence"/>
</dbReference>
<organism evidence="1 2">
    <name type="scientific">Conyzicola nivalis</name>
    <dbReference type="NCBI Taxonomy" id="1477021"/>
    <lineage>
        <taxon>Bacteria</taxon>
        <taxon>Bacillati</taxon>
        <taxon>Actinomycetota</taxon>
        <taxon>Actinomycetes</taxon>
        <taxon>Micrococcales</taxon>
        <taxon>Microbacteriaceae</taxon>
        <taxon>Conyzicola</taxon>
    </lineage>
</organism>
<reference evidence="1" key="1">
    <citation type="journal article" date="2014" name="Int. J. Syst. Evol. Microbiol.">
        <title>Complete genome sequence of Corynebacterium casei LMG S-19264T (=DSM 44701T), isolated from a smear-ripened cheese.</title>
        <authorList>
            <consortium name="US DOE Joint Genome Institute (JGI-PGF)"/>
            <person name="Walter F."/>
            <person name="Albersmeier A."/>
            <person name="Kalinowski J."/>
            <person name="Ruckert C."/>
        </authorList>
    </citation>
    <scope>NUCLEOTIDE SEQUENCE</scope>
    <source>
        <strain evidence="1">CGMCC 1.12813</strain>
    </source>
</reference>
<dbReference type="InterPro" id="IPR036102">
    <property type="entry name" value="OsmC/Ohrsf"/>
</dbReference>
<dbReference type="EMBL" id="BMGB01000001">
    <property type="protein sequence ID" value="GGA90897.1"/>
    <property type="molecule type" value="Genomic_DNA"/>
</dbReference>
<dbReference type="Gene3D" id="3.30.300.20">
    <property type="match status" value="1"/>
</dbReference>
<dbReference type="NCBIfam" id="TIGR03562">
    <property type="entry name" value="osmo_induc_OsmC"/>
    <property type="match status" value="1"/>
</dbReference>
<dbReference type="AlphaFoldDB" id="A0A916SCA6"/>
<name>A0A916SCA6_9MICO</name>
<dbReference type="PANTHER" id="PTHR42830">
    <property type="entry name" value="OSMOTICALLY INDUCIBLE FAMILY PROTEIN"/>
    <property type="match status" value="1"/>
</dbReference>
<gene>
    <name evidence="1" type="primary">osmC</name>
    <name evidence="1" type="ORF">GCM10010979_01950</name>
</gene>
<dbReference type="InterPro" id="IPR052707">
    <property type="entry name" value="OsmC_Ohr_Peroxiredoxin"/>
</dbReference>
<keyword evidence="2" id="KW-1185">Reference proteome</keyword>
<accession>A0A916SCA6</accession>
<dbReference type="SUPFAM" id="SSF82784">
    <property type="entry name" value="OsmC-like"/>
    <property type="match status" value="1"/>
</dbReference>
<sequence>MPTRSARTIWKGALQTGTGQVELTSSQLGTFDVSFPKRISETAGGSTSPEELIAAAHSACYSMALSGALASSGAVINELDISADVTLGPDPSDGQFKLTGIVLKVRADVSGVDADEFAEIALQAKSNCPVSKALAGVDIHLEATLVDA</sequence>
<dbReference type="GO" id="GO:0006979">
    <property type="term" value="P:response to oxidative stress"/>
    <property type="evidence" value="ECO:0007669"/>
    <property type="project" value="InterPro"/>
</dbReference>
<evidence type="ECO:0000313" key="2">
    <source>
        <dbReference type="Proteomes" id="UP000606922"/>
    </source>
</evidence>
<protein>
    <submittedName>
        <fullName evidence="1">Osmotically inducible protein OsmC</fullName>
    </submittedName>
</protein>
<comment type="caution">
    <text evidence="1">The sequence shown here is derived from an EMBL/GenBank/DDBJ whole genome shotgun (WGS) entry which is preliminary data.</text>
</comment>